<gene>
    <name evidence="2" type="ORF">JCM9157_1073</name>
</gene>
<dbReference type="Pfam" id="PF20563">
    <property type="entry name" value="DUF6773"/>
    <property type="match status" value="1"/>
</dbReference>
<keyword evidence="3" id="KW-1185">Reference proteome</keyword>
<keyword evidence="1" id="KW-0472">Membrane</keyword>
<name>W4QQ54_HALA3</name>
<evidence type="ECO:0008006" key="4">
    <source>
        <dbReference type="Google" id="ProtNLM"/>
    </source>
</evidence>
<proteinExistence type="predicted"/>
<evidence type="ECO:0000313" key="3">
    <source>
        <dbReference type="Proteomes" id="UP000018896"/>
    </source>
</evidence>
<feature type="transmembrane region" description="Helical" evidence="1">
    <location>
        <begin position="54"/>
        <end position="73"/>
    </location>
</feature>
<dbReference type="InterPro" id="IPR046664">
    <property type="entry name" value="DUF6773"/>
</dbReference>
<evidence type="ECO:0000256" key="1">
    <source>
        <dbReference type="SAM" id="Phobius"/>
    </source>
</evidence>
<organism evidence="2 3">
    <name type="scientific">Halalkalibacter akibai (strain ATCC 43226 / DSM 21942 / CIP 109018 / JCM 9157 / 1139)</name>
    <name type="common">Bacillus akibai</name>
    <dbReference type="NCBI Taxonomy" id="1236973"/>
    <lineage>
        <taxon>Bacteria</taxon>
        <taxon>Bacillati</taxon>
        <taxon>Bacillota</taxon>
        <taxon>Bacilli</taxon>
        <taxon>Bacillales</taxon>
        <taxon>Bacillaceae</taxon>
        <taxon>Halalkalibacter</taxon>
    </lineage>
</organism>
<sequence length="172" mass="19649">MRFWKKKHVDERVQNIQNKIYKEIYFGIMLLASLSIVIKFITIGMSFQVVLTEWLIILFSSIYYTTRSVYLGIYSDEVELHDSRSKVKLGTKNLIVGIGLGLVLAISFATNSAINYADNTQEAVNFFFLVFGVSLFIYVPIFAGVTGLSYLVAKKKSEQINQNQLDDHEGKW</sequence>
<feature type="transmembrane region" description="Helical" evidence="1">
    <location>
        <begin position="24"/>
        <end position="48"/>
    </location>
</feature>
<accession>W4QQ54</accession>
<comment type="caution">
    <text evidence="2">The sequence shown here is derived from an EMBL/GenBank/DDBJ whole genome shotgun (WGS) entry which is preliminary data.</text>
</comment>
<reference evidence="2 3" key="1">
    <citation type="journal article" date="2014" name="Genome Announc.">
        <title>Draft Genome Sequences of Three Alkaliphilic Bacillus Strains, Bacillus wakoensis JCM 9140T, Bacillus akibai JCM 9157T, and Bacillus hemicellulosilyticus JCM 9152T.</title>
        <authorList>
            <person name="Yuki M."/>
            <person name="Oshima K."/>
            <person name="Suda W."/>
            <person name="Oshida Y."/>
            <person name="Kitamura K."/>
            <person name="Iida T."/>
            <person name="Hattori M."/>
            <person name="Ohkuma M."/>
        </authorList>
    </citation>
    <scope>NUCLEOTIDE SEQUENCE [LARGE SCALE GENOMIC DNA]</scope>
    <source>
        <strain evidence="2 3">JCM 9157</strain>
    </source>
</reference>
<keyword evidence="1" id="KW-1133">Transmembrane helix</keyword>
<dbReference type="Proteomes" id="UP000018896">
    <property type="component" value="Unassembled WGS sequence"/>
</dbReference>
<protein>
    <recommendedName>
        <fullName evidence="4">DUF3278 domain-containing protein</fullName>
    </recommendedName>
</protein>
<dbReference type="RefSeq" id="WP_035662774.1">
    <property type="nucleotide sequence ID" value="NZ_BAUV01000005.1"/>
</dbReference>
<keyword evidence="1" id="KW-0812">Transmembrane</keyword>
<dbReference type="AlphaFoldDB" id="W4QQ54"/>
<feature type="transmembrane region" description="Helical" evidence="1">
    <location>
        <begin position="94"/>
        <end position="114"/>
    </location>
</feature>
<dbReference type="EMBL" id="BAUV01000005">
    <property type="protein sequence ID" value="GAE34042.1"/>
    <property type="molecule type" value="Genomic_DNA"/>
</dbReference>
<feature type="transmembrane region" description="Helical" evidence="1">
    <location>
        <begin position="126"/>
        <end position="153"/>
    </location>
</feature>
<dbReference type="OrthoDB" id="2656129at2"/>
<dbReference type="eggNOG" id="ENOG5032WRN">
    <property type="taxonomic scope" value="Bacteria"/>
</dbReference>
<evidence type="ECO:0000313" key="2">
    <source>
        <dbReference type="EMBL" id="GAE34042.1"/>
    </source>
</evidence>